<dbReference type="PANTHER" id="PTHR48101">
    <property type="entry name" value="METHYLMALONYL-COA MUTASE, MITOCHONDRIAL-RELATED"/>
    <property type="match status" value="1"/>
</dbReference>
<proteinExistence type="predicted"/>
<dbReference type="Gene3D" id="3.20.20.240">
    <property type="entry name" value="Methylmalonyl-CoA mutase"/>
    <property type="match status" value="1"/>
</dbReference>
<gene>
    <name evidence="3" type="ORF">F3K02_13300</name>
</gene>
<feature type="domain" description="Methylmalonyl-CoA mutase alpha/beta chain catalytic" evidence="2">
    <location>
        <begin position="29"/>
        <end position="544"/>
    </location>
</feature>
<evidence type="ECO:0000256" key="1">
    <source>
        <dbReference type="ARBA" id="ARBA00023235"/>
    </source>
</evidence>
<dbReference type="PANTHER" id="PTHR48101:SF1">
    <property type="entry name" value="METHYLMALONYL-COA MUTASE, LARGE SUBUNIT"/>
    <property type="match status" value="1"/>
</dbReference>
<dbReference type="SUPFAM" id="SSF51703">
    <property type="entry name" value="Cobalamin (vitamin B12)-dependent enzymes"/>
    <property type="match status" value="1"/>
</dbReference>
<dbReference type="GO" id="GO:0004494">
    <property type="term" value="F:methylmalonyl-CoA mutase activity"/>
    <property type="evidence" value="ECO:0007669"/>
    <property type="project" value="InterPro"/>
</dbReference>
<name>A0A7Y8GWM9_9BURK</name>
<accession>A0A7Y8GWM9</accession>
<reference evidence="3 4" key="1">
    <citation type="submission" date="2019-09" db="EMBL/GenBank/DDBJ databases">
        <title>Hydrogenophaga aromatica sp. nov., isolated from a para-xylene-degrading enrichment culture.</title>
        <authorList>
            <person name="Tancsics A."/>
            <person name="Banerjee S."/>
        </authorList>
    </citation>
    <scope>NUCLEOTIDE SEQUENCE [LARGE SCALE GENOMIC DNA]</scope>
    <source>
        <strain evidence="3 4">D2P1</strain>
    </source>
</reference>
<dbReference type="RefSeq" id="WP_177136113.1">
    <property type="nucleotide sequence ID" value="NZ_JAGPWB010000010.1"/>
</dbReference>
<comment type="caution">
    <text evidence="3">The sequence shown here is derived from an EMBL/GenBank/DDBJ whole genome shotgun (WGS) entry which is preliminary data.</text>
</comment>
<evidence type="ECO:0000259" key="2">
    <source>
        <dbReference type="Pfam" id="PF01642"/>
    </source>
</evidence>
<keyword evidence="1" id="KW-0413">Isomerase</keyword>
<dbReference type="EMBL" id="VYGV01000011">
    <property type="protein sequence ID" value="NWF46219.1"/>
    <property type="molecule type" value="Genomic_DNA"/>
</dbReference>
<dbReference type="InterPro" id="IPR006099">
    <property type="entry name" value="MeMalonylCoA_mutase_a/b_cat"/>
</dbReference>
<dbReference type="NCBIfam" id="TIGR00641">
    <property type="entry name" value="acid_CoA_mut_N"/>
    <property type="match status" value="1"/>
</dbReference>
<evidence type="ECO:0000313" key="4">
    <source>
        <dbReference type="Proteomes" id="UP000545507"/>
    </source>
</evidence>
<dbReference type="AlphaFoldDB" id="A0A7Y8GWM9"/>
<organism evidence="3 4">
    <name type="scientific">Hydrogenophaga aromaticivorans</name>
    <dbReference type="NCBI Taxonomy" id="2610898"/>
    <lineage>
        <taxon>Bacteria</taxon>
        <taxon>Pseudomonadati</taxon>
        <taxon>Pseudomonadota</taxon>
        <taxon>Betaproteobacteria</taxon>
        <taxon>Burkholderiales</taxon>
        <taxon>Comamonadaceae</taxon>
        <taxon>Hydrogenophaga</taxon>
    </lineage>
</organism>
<dbReference type="Proteomes" id="UP000545507">
    <property type="component" value="Unassembled WGS sequence"/>
</dbReference>
<protein>
    <submittedName>
        <fullName evidence="3">Methylmalonyl-CoA mutase</fullName>
    </submittedName>
</protein>
<dbReference type="Pfam" id="PF01642">
    <property type="entry name" value="MM_CoA_mutase"/>
    <property type="match status" value="1"/>
</dbReference>
<dbReference type="InterPro" id="IPR016176">
    <property type="entry name" value="Cbl-dep_enz_cat"/>
</dbReference>
<dbReference type="InterPro" id="IPR006098">
    <property type="entry name" value="MMCoA_mutase_a_cat"/>
</dbReference>
<sequence>MSSQHSVNGHARWEAEFSKGVVGDATIHNRSGIAIKPLYTPQDQGGTYEESLGYPGQYPYTRGIYSTMYRGRSWSQRQLIGLGVPEDYNLRVKEMLELGASALSLIPCNSVFRGYDADSVPSELLGTCGTVINHVEDMQVALDGVPIGDLSTAMNDPSPFTLLAFELAVAKRRGVPWTRITGTSNQSDCISHFVANHMFFRLALQGARRVIVDHIAFVNRHVPGWNPLSIVGQHMQQAGATPAEAMAFTLCSGIQYAEDCIASGMDPDQFLPRFTFFFDVSVSLFEEVAKFRAGRRIWAKLCRERFGAKDPRSWRFKFHGQTSGVDLTRQQPLNNVARVTTQAMAGIFGGLQSLHTDGYDEVFSTPTAEAARIAVATQNILREEAHLTDVIDPLGGSYYVESLTNDMEAKINGIISMIDEAGGMYQAVEKGIVQRMIGESALAFQKKVDAGEQTIVGVNAYQVEEDPATYPSLEYPDAARMQSYLQRLADFKKSRSNTDVDKAISALAKSANTPKSNVFEHVVAAAEVGATHGEICGTLRKELGFGQPLTMV</sequence>
<keyword evidence="4" id="KW-1185">Reference proteome</keyword>
<dbReference type="GO" id="GO:0031419">
    <property type="term" value="F:cobalamin binding"/>
    <property type="evidence" value="ECO:0007669"/>
    <property type="project" value="InterPro"/>
</dbReference>
<evidence type="ECO:0000313" key="3">
    <source>
        <dbReference type="EMBL" id="NWF46219.1"/>
    </source>
</evidence>